<dbReference type="PANTHER" id="PTHR24148:SF73">
    <property type="entry name" value="HET DOMAIN PROTEIN (AFU_ORTHOLOGUE AFUA_8G01020)"/>
    <property type="match status" value="1"/>
</dbReference>
<evidence type="ECO:0000313" key="3">
    <source>
        <dbReference type="EMBL" id="KAJ3578457.1"/>
    </source>
</evidence>
<dbReference type="PANTHER" id="PTHR24148">
    <property type="entry name" value="ANKYRIN REPEAT DOMAIN-CONTAINING PROTEIN 39 HOMOLOG-RELATED"/>
    <property type="match status" value="1"/>
</dbReference>
<evidence type="ECO:0000256" key="1">
    <source>
        <dbReference type="SAM" id="SignalP"/>
    </source>
</evidence>
<accession>A0A9W8NL23</accession>
<proteinExistence type="predicted"/>
<feature type="signal peptide" evidence="1">
    <location>
        <begin position="1"/>
        <end position="23"/>
    </location>
</feature>
<feature type="domain" description="Heterokaryon incompatibility" evidence="2">
    <location>
        <begin position="317"/>
        <end position="504"/>
    </location>
</feature>
<dbReference type="InterPro" id="IPR052895">
    <property type="entry name" value="HetReg/Transcr_Mod"/>
</dbReference>
<dbReference type="Proteomes" id="UP001148614">
    <property type="component" value="Unassembled WGS sequence"/>
</dbReference>
<keyword evidence="4" id="KW-1185">Reference proteome</keyword>
<dbReference type="AlphaFoldDB" id="A0A9W8NL23"/>
<protein>
    <recommendedName>
        <fullName evidence="2">Heterokaryon incompatibility domain-containing protein</fullName>
    </recommendedName>
</protein>
<reference evidence="3" key="1">
    <citation type="submission" date="2022-07" db="EMBL/GenBank/DDBJ databases">
        <title>Genome Sequence of Xylaria arbuscula.</title>
        <authorList>
            <person name="Buettner E."/>
        </authorList>
    </citation>
    <scope>NUCLEOTIDE SEQUENCE</scope>
    <source>
        <strain evidence="3">VT107</strain>
    </source>
</reference>
<gene>
    <name evidence="3" type="ORF">NPX13_g2111</name>
</gene>
<dbReference type="Pfam" id="PF06985">
    <property type="entry name" value="HET"/>
    <property type="match status" value="1"/>
</dbReference>
<dbReference type="EMBL" id="JANPWZ010000212">
    <property type="protein sequence ID" value="KAJ3578457.1"/>
    <property type="molecule type" value="Genomic_DNA"/>
</dbReference>
<name>A0A9W8NL23_9PEZI</name>
<dbReference type="InterPro" id="IPR010730">
    <property type="entry name" value="HET"/>
</dbReference>
<dbReference type="Pfam" id="PF26639">
    <property type="entry name" value="Het-6_barrel"/>
    <property type="match status" value="1"/>
</dbReference>
<keyword evidence="1" id="KW-0732">Signal</keyword>
<evidence type="ECO:0000259" key="2">
    <source>
        <dbReference type="Pfam" id="PF06985"/>
    </source>
</evidence>
<dbReference type="VEuPathDB" id="FungiDB:F4678DRAFT_115108"/>
<comment type="caution">
    <text evidence="3">The sequence shown here is derived from an EMBL/GenBank/DDBJ whole genome shotgun (WGS) entry which is preliminary data.</text>
</comment>
<organism evidence="3 4">
    <name type="scientific">Xylaria arbuscula</name>
    <dbReference type="NCBI Taxonomy" id="114810"/>
    <lineage>
        <taxon>Eukaryota</taxon>
        <taxon>Fungi</taxon>
        <taxon>Dikarya</taxon>
        <taxon>Ascomycota</taxon>
        <taxon>Pezizomycotina</taxon>
        <taxon>Sordariomycetes</taxon>
        <taxon>Xylariomycetidae</taxon>
        <taxon>Xylariales</taxon>
        <taxon>Xylariaceae</taxon>
        <taxon>Xylaria</taxon>
    </lineage>
</organism>
<sequence length="1036" mass="115060">MRKSLIKPSLVGAAAFFCSLAAADRACSSNVSSPYAWRVSDARFDGADPSISDAKAVVAVSIIPNSTNTFFECVAEWPESWAGWSQDGNIIWSDCIWSGAGPTLDTAVAFALDWKNRTMYISHTFACSDKNGSDSMATGSFNLDLDCQSADDESTHCSMKTTTTGPGLQFKTVASAPRLGANATCGENAEVYQSWQLQNWQRQYMLTPGQPALPPSMDSGPSFTLRNMANGGVFDCTPGNKTADNIFDGTCTSTAANTKASFKFDPMLDMLLITQHWECGAESSFDATGMGSWLPPYRETLNIEILEANVDCAAGQYETLSYSWGEGPIDRTVIVSRFDNGKRNLEHTTIRISASLELALLSLAHDGDIETRRPIFADQICINQASDAEKIQQVGLMGLIYSRSAATIVWLGAPTAETNYCLDFSYEINGEGVLSRVMGPNVSHYMDVFDAVMDPSRDLQTEAQREDRDDLLDLIARYGPRFPLRGLVEVLCRAWHTRLWTVQEGCLPARLIFRCGEKSQCYDCLRGLLLFYSMWNNYWLEMPKEPVSKEEITMRREIFTLNKPFLRLVTERRMLHVTQSPRKALYDLVLRYNVNDNAPKIGATRAEDRIYALLGLARSDEITSEIIENMEVDNVKGSYTRFAASVIKANEDLLLFSQWPKSKEHGDQLHSWVPDWSMDPLRTPYGYSDLMKPMYSAGGDGHGDSIVADVSAGVLRLSAISVGKVVRVGVHGIEGEEDATVEKVEYMSVRGFFEEISEFIELAAAITSMHDPDISDEQRRLEAVIRLSDGGLSTRQFPTQFDPVPAILTLKRIHIAISEWGKRLRDVKAQTRLMSSFTGMVRSTGIMPWYWTPASEIDVVRSCATDPIAAAWTWIQGLLFTTSDIICVTWFVVKLRLHTASIRYRRARAKLDLHHPDHKTALENLGLPSDLINTDEWELYTSNLFKNIGRRLFLTDTGRVGLGPSQMKPGDSIVVIPGSTVPHVLQRQTKLDSLDDGSDGHNAPPWSYVGEAYCDGVMDGELVTGQGNEPQVFVVV</sequence>
<feature type="chain" id="PRO_5040747681" description="Heterokaryon incompatibility domain-containing protein" evidence="1">
    <location>
        <begin position="24"/>
        <end position="1036"/>
    </location>
</feature>
<evidence type="ECO:0000313" key="4">
    <source>
        <dbReference type="Proteomes" id="UP001148614"/>
    </source>
</evidence>